<evidence type="ECO:0000259" key="1">
    <source>
        <dbReference type="Pfam" id="PF10110"/>
    </source>
</evidence>
<dbReference type="Proteomes" id="UP000070053">
    <property type="component" value="Unassembled WGS sequence"/>
</dbReference>
<keyword evidence="2" id="KW-0378">Hydrolase</keyword>
<dbReference type="GO" id="GO:0008889">
    <property type="term" value="F:glycerophosphodiester phosphodiesterase activity"/>
    <property type="evidence" value="ECO:0007669"/>
    <property type="project" value="UniProtKB-EC"/>
</dbReference>
<dbReference type="InterPro" id="IPR018476">
    <property type="entry name" value="GlyceroP-diester-Pdiesterase_M"/>
</dbReference>
<dbReference type="EC" id="3.1.4.46" evidence="2"/>
<protein>
    <submittedName>
        <fullName evidence="2">Glycerophosphoryl diester phosphodiesterase</fullName>
        <ecNumber evidence="2">3.1.4.46</ecNumber>
    </submittedName>
</protein>
<evidence type="ECO:0000313" key="2">
    <source>
        <dbReference type="EMBL" id="KXT92530.1"/>
    </source>
</evidence>
<gene>
    <name evidence="2" type="ORF">SORDD21_00388</name>
</gene>
<dbReference type="PATRIC" id="fig|1303.81.peg.478"/>
<accession>A0A139PQS1</accession>
<sequence>MLLIIIKTYLFFFLLLTPLLLGQIVIDNLTQKESLILGVINFVLIKNIHYMALTYFLVKFVSFLTGEELEIMPRRKKTI</sequence>
<dbReference type="AlphaFoldDB" id="A0A139PQS1"/>
<reference evidence="2 3" key="1">
    <citation type="submission" date="2016-01" db="EMBL/GenBank/DDBJ databases">
        <title>Highly variable Streptococcus oralis are common among viridans streptococci isolated from primates.</title>
        <authorList>
            <person name="Denapaite D."/>
            <person name="Rieger M."/>
            <person name="Koendgen S."/>
            <person name="Brueckner R."/>
            <person name="Ochigava I."/>
            <person name="Kappeler P."/>
            <person name="Maetz-Rensing K."/>
            <person name="Leendertz F."/>
            <person name="Hakenbeck R."/>
        </authorList>
    </citation>
    <scope>NUCLEOTIDE SEQUENCE [LARGE SCALE GENOMIC DNA]</scope>
    <source>
        <strain evidence="2 3">DD21</strain>
    </source>
</reference>
<feature type="domain" description="Glycerophosphoryl diester phosphodiesterase membrane" evidence="1">
    <location>
        <begin position="1"/>
        <end position="67"/>
    </location>
</feature>
<dbReference type="Pfam" id="PF10110">
    <property type="entry name" value="GPDPase_memb"/>
    <property type="match status" value="1"/>
</dbReference>
<dbReference type="EMBL" id="LQZP01000105">
    <property type="protein sequence ID" value="KXT92530.1"/>
    <property type="molecule type" value="Genomic_DNA"/>
</dbReference>
<evidence type="ECO:0000313" key="3">
    <source>
        <dbReference type="Proteomes" id="UP000070053"/>
    </source>
</evidence>
<comment type="caution">
    <text evidence="2">The sequence shown here is derived from an EMBL/GenBank/DDBJ whole genome shotgun (WGS) entry which is preliminary data.</text>
</comment>
<proteinExistence type="predicted"/>
<organism evidence="2 3">
    <name type="scientific">Streptococcus oralis</name>
    <dbReference type="NCBI Taxonomy" id="1303"/>
    <lineage>
        <taxon>Bacteria</taxon>
        <taxon>Bacillati</taxon>
        <taxon>Bacillota</taxon>
        <taxon>Bacilli</taxon>
        <taxon>Lactobacillales</taxon>
        <taxon>Streptococcaceae</taxon>
        <taxon>Streptococcus</taxon>
    </lineage>
</organism>
<name>A0A139PQS1_STROR</name>